<dbReference type="InterPro" id="IPR007110">
    <property type="entry name" value="Ig-like_dom"/>
</dbReference>
<dbReference type="InterPro" id="IPR013098">
    <property type="entry name" value="Ig_I-set"/>
</dbReference>
<dbReference type="PANTHER" id="PTHR45842:SF12">
    <property type="entry name" value="KEKKON 5, ISOFORM A"/>
    <property type="match status" value="1"/>
</dbReference>
<evidence type="ECO:0000256" key="5">
    <source>
        <dbReference type="SAM" id="MobiDB-lite"/>
    </source>
</evidence>
<evidence type="ECO:0000313" key="8">
    <source>
        <dbReference type="Proteomes" id="UP000085678"/>
    </source>
</evidence>
<dbReference type="SMART" id="SM00408">
    <property type="entry name" value="IGc2"/>
    <property type="match status" value="1"/>
</dbReference>
<name>A0A1S3JVL5_LINAN</name>
<keyword evidence="4" id="KW-0393">Immunoglobulin domain</keyword>
<feature type="compositionally biased region" description="Polar residues" evidence="5">
    <location>
        <begin position="336"/>
        <end position="347"/>
    </location>
</feature>
<protein>
    <submittedName>
        <fullName evidence="9">Uncharacterized protein LOC106176337</fullName>
    </submittedName>
</protein>
<feature type="compositionally biased region" description="Basic and acidic residues" evidence="5">
    <location>
        <begin position="362"/>
        <end position="376"/>
    </location>
</feature>
<sequence>MCQYRYMSNVISFRLGNGSQNTMPGMSPRKWLLVVCPAVLFAISSRQHGVTGQSVRDCVPLAVPNFTSPKCDSCRWHQVAYEAVTGESLTLNCSVNVTGPYLKMCLSRPGADHPPPVCRECDSSIGTLCTVNTSVVNINSSIQWTCAVLMMMAPPGCTTERANKLNITVKARAPLTATDGNSPHNVSVHVGDKVMFNCTASGYPSPTVCWRHGNRTLLNSTAKHIIFPNGTLQLKNVNASDAGDYVCEWSNRLETNTWTASLTVTDSSNSTPPPSTAEYIFGGSVLGVMLIALVGFIIYRVAHNKTVGNGYTQIDDSTPHYYQRQTPTVAPGQAVQEGSSNNNNSSILHDGYQGSWNDTDNGSERAYRSMSADDPRGGILTPSFQNEEEEPWLSSLYVTSSSRVESDR</sequence>
<keyword evidence="6" id="KW-0812">Transmembrane</keyword>
<evidence type="ECO:0000313" key="9">
    <source>
        <dbReference type="RefSeq" id="XP_013414129.1"/>
    </source>
</evidence>
<dbReference type="OrthoDB" id="16520at2759"/>
<dbReference type="KEGG" id="lak:106176337"/>
<feature type="region of interest" description="Disordered" evidence="5">
    <location>
        <begin position="318"/>
        <end position="391"/>
    </location>
</feature>
<keyword evidence="2" id="KW-1015">Disulfide bond</keyword>
<evidence type="ECO:0000256" key="6">
    <source>
        <dbReference type="SAM" id="Phobius"/>
    </source>
</evidence>
<dbReference type="GeneID" id="106176337"/>
<dbReference type="InterPro" id="IPR013783">
    <property type="entry name" value="Ig-like_fold"/>
</dbReference>
<evidence type="ECO:0000256" key="1">
    <source>
        <dbReference type="ARBA" id="ARBA00022729"/>
    </source>
</evidence>
<dbReference type="SMART" id="SM00409">
    <property type="entry name" value="IG"/>
    <property type="match status" value="1"/>
</dbReference>
<dbReference type="InParanoid" id="A0A1S3JVL5"/>
<feature type="domain" description="Ig-like" evidence="7">
    <location>
        <begin position="174"/>
        <end position="265"/>
    </location>
</feature>
<dbReference type="AlphaFoldDB" id="A0A1S3JVL5"/>
<dbReference type="RefSeq" id="XP_013414129.1">
    <property type="nucleotide sequence ID" value="XM_013558675.1"/>
</dbReference>
<reference evidence="9" key="1">
    <citation type="submission" date="2025-08" db="UniProtKB">
        <authorList>
            <consortium name="RefSeq"/>
        </authorList>
    </citation>
    <scope>IDENTIFICATION</scope>
    <source>
        <tissue evidence="9">Gonads</tissue>
    </source>
</reference>
<keyword evidence="6" id="KW-1133">Transmembrane helix</keyword>
<dbReference type="InterPro" id="IPR050467">
    <property type="entry name" value="LRFN"/>
</dbReference>
<dbReference type="Proteomes" id="UP000085678">
    <property type="component" value="Unplaced"/>
</dbReference>
<evidence type="ECO:0000259" key="7">
    <source>
        <dbReference type="PROSITE" id="PS50835"/>
    </source>
</evidence>
<keyword evidence="8" id="KW-1185">Reference proteome</keyword>
<dbReference type="PROSITE" id="PS50835">
    <property type="entry name" value="IG_LIKE"/>
    <property type="match status" value="1"/>
</dbReference>
<dbReference type="InterPro" id="IPR036179">
    <property type="entry name" value="Ig-like_dom_sf"/>
</dbReference>
<feature type="transmembrane region" description="Helical" evidence="6">
    <location>
        <begin position="279"/>
        <end position="299"/>
    </location>
</feature>
<keyword evidence="3" id="KW-0325">Glycoprotein</keyword>
<gene>
    <name evidence="9" type="primary">LOC106176337</name>
</gene>
<dbReference type="SUPFAM" id="SSF48726">
    <property type="entry name" value="Immunoglobulin"/>
    <property type="match status" value="1"/>
</dbReference>
<organism evidence="8 9">
    <name type="scientific">Lingula anatina</name>
    <name type="common">Brachiopod</name>
    <name type="synonym">Lingula unguis</name>
    <dbReference type="NCBI Taxonomy" id="7574"/>
    <lineage>
        <taxon>Eukaryota</taxon>
        <taxon>Metazoa</taxon>
        <taxon>Spiralia</taxon>
        <taxon>Lophotrochozoa</taxon>
        <taxon>Brachiopoda</taxon>
        <taxon>Linguliformea</taxon>
        <taxon>Lingulata</taxon>
        <taxon>Lingulida</taxon>
        <taxon>Linguloidea</taxon>
        <taxon>Lingulidae</taxon>
        <taxon>Lingula</taxon>
    </lineage>
</organism>
<dbReference type="Gene3D" id="2.60.40.10">
    <property type="entry name" value="Immunoglobulins"/>
    <property type="match status" value="1"/>
</dbReference>
<dbReference type="InterPro" id="IPR003598">
    <property type="entry name" value="Ig_sub2"/>
</dbReference>
<dbReference type="FunFam" id="2.60.40.10:FF:000032">
    <property type="entry name" value="palladin isoform X1"/>
    <property type="match status" value="1"/>
</dbReference>
<dbReference type="Pfam" id="PF07679">
    <property type="entry name" value="I-set"/>
    <property type="match status" value="1"/>
</dbReference>
<keyword evidence="6" id="KW-0472">Membrane</keyword>
<evidence type="ECO:0000256" key="2">
    <source>
        <dbReference type="ARBA" id="ARBA00023157"/>
    </source>
</evidence>
<evidence type="ECO:0000256" key="3">
    <source>
        <dbReference type="ARBA" id="ARBA00023180"/>
    </source>
</evidence>
<keyword evidence="1" id="KW-0732">Signal</keyword>
<dbReference type="PANTHER" id="PTHR45842">
    <property type="entry name" value="SYNAPTIC ADHESION-LIKE MOLECULE SALM"/>
    <property type="match status" value="1"/>
</dbReference>
<dbReference type="InterPro" id="IPR003599">
    <property type="entry name" value="Ig_sub"/>
</dbReference>
<evidence type="ECO:0000256" key="4">
    <source>
        <dbReference type="ARBA" id="ARBA00023319"/>
    </source>
</evidence>
<accession>A0A1S3JVL5</accession>
<proteinExistence type="predicted"/>